<reference evidence="1 2" key="1">
    <citation type="submission" date="2020-07" db="EMBL/GenBank/DDBJ databases">
        <authorList>
            <person name="Pothier F. J."/>
        </authorList>
    </citation>
    <scope>NUCLEOTIDE SEQUENCE [LARGE SCALE GENOMIC DNA]</scope>
    <source>
        <strain evidence="1 2">CFBP 498</strain>
    </source>
</reference>
<dbReference type="EMBL" id="LR828257">
    <property type="protein sequence ID" value="CAD0319253.1"/>
    <property type="molecule type" value="Genomic_DNA"/>
</dbReference>
<keyword evidence="2" id="KW-1185">Reference proteome</keyword>
<dbReference type="AlphaFoldDB" id="A0A6V7CNU2"/>
<dbReference type="InterPro" id="IPR011050">
    <property type="entry name" value="Pectin_lyase_fold/virulence"/>
</dbReference>
<accession>A0A6V7CNU2</accession>
<proteinExistence type="predicted"/>
<dbReference type="SUPFAM" id="SSF51126">
    <property type="entry name" value="Pectin lyase-like"/>
    <property type="match status" value="1"/>
</dbReference>
<gene>
    <name evidence="1" type="ORF">CFBP498_15030</name>
</gene>
<evidence type="ECO:0000313" key="1">
    <source>
        <dbReference type="EMBL" id="CAD0319253.1"/>
    </source>
</evidence>
<dbReference type="InterPro" id="IPR012334">
    <property type="entry name" value="Pectin_lyas_fold"/>
</dbReference>
<evidence type="ECO:0008006" key="3">
    <source>
        <dbReference type="Google" id="ProtNLM"/>
    </source>
</evidence>
<protein>
    <recommendedName>
        <fullName evidence="3">Pectate lyase</fullName>
    </recommendedName>
</protein>
<sequence length="61" mass="6636">MPSYIGVGADAWIKGYLLLKGNDVIIRNLNIAKIPGIRNRFGDSTDGKLGNWNSEFDGLAV</sequence>
<name>A0A6V7CNU2_9XANT</name>
<dbReference type="Proteomes" id="UP000515406">
    <property type="component" value="Chromosome"/>
</dbReference>
<dbReference type="EMBL" id="LR828257">
    <property type="protein sequence ID" value="CAD0319267.1"/>
    <property type="molecule type" value="Genomic_DNA"/>
</dbReference>
<dbReference type="RefSeq" id="WP_074056643.1">
    <property type="nucleotide sequence ID" value="NZ_CP060399.1"/>
</dbReference>
<organism evidence="1 2">
    <name type="scientific">Xanthomonas hortorum pv. vitians</name>
    <dbReference type="NCBI Taxonomy" id="83224"/>
    <lineage>
        <taxon>Bacteria</taxon>
        <taxon>Pseudomonadati</taxon>
        <taxon>Pseudomonadota</taxon>
        <taxon>Gammaproteobacteria</taxon>
        <taxon>Lysobacterales</taxon>
        <taxon>Lysobacteraceae</taxon>
        <taxon>Xanthomonas</taxon>
    </lineage>
</organism>
<dbReference type="Gene3D" id="2.160.20.10">
    <property type="entry name" value="Single-stranded right-handed beta-helix, Pectin lyase-like"/>
    <property type="match status" value="1"/>
</dbReference>
<evidence type="ECO:0000313" key="2">
    <source>
        <dbReference type="Proteomes" id="UP000515406"/>
    </source>
</evidence>